<evidence type="ECO:0000313" key="1">
    <source>
        <dbReference type="EMBL" id="MEH0097952.1"/>
    </source>
</evidence>
<comment type="caution">
    <text evidence="1">The sequence shown here is derived from an EMBL/GenBank/DDBJ whole genome shotgun (WGS) entry which is preliminary data.</text>
</comment>
<proteinExistence type="predicted"/>
<reference evidence="1 2" key="1">
    <citation type="submission" date="2024-02" db="EMBL/GenBank/DDBJ databases">
        <title>A new putative Pannonibacter species isolated from two cases of bloodstream infections in paediatric patients.</title>
        <authorList>
            <person name="Castellana S."/>
            <person name="De Laurentiis V."/>
            <person name="Grassi M."/>
            <person name="De Leonardis F."/>
            <person name="Mosca A."/>
            <person name="De Carlo C."/>
            <person name="Sparapano E."/>
            <person name="Ronga L."/>
            <person name="Santacroce L."/>
            <person name="Chironna M."/>
            <person name="De Robertis A."/>
            <person name="Bianco A."/>
            <person name="Del Sambro L."/>
            <person name="Capozzi L."/>
            <person name="Parisi A."/>
        </authorList>
    </citation>
    <scope>NUCLEOTIDE SEQUENCE [LARGE SCALE GENOMIC DNA]</scope>
    <source>
        <strain evidence="1 2">Pt2</strain>
    </source>
</reference>
<dbReference type="RefSeq" id="WP_334252492.1">
    <property type="nucleotide sequence ID" value="NZ_JBAKBE010000011.1"/>
</dbReference>
<sequence length="85" mass="9547">MKSSIRRERDARTVNKMEAGTGETGTKVLVRSRAGLERDSLFAYKKCVQGFVWAKSHSTVKSGIIWLPPDDPFSFGLLRHCCSFP</sequence>
<accession>A0ABU7ZTV2</accession>
<keyword evidence="2" id="KW-1185">Reference proteome</keyword>
<name>A0ABU7ZTV2_9HYPH</name>
<protein>
    <submittedName>
        <fullName evidence="1">Uncharacterized protein</fullName>
    </submittedName>
</protein>
<organism evidence="1 2">
    <name type="scientific">Pannonibacter anstelovis</name>
    <dbReference type="NCBI Taxonomy" id="3121537"/>
    <lineage>
        <taxon>Bacteria</taxon>
        <taxon>Pseudomonadati</taxon>
        <taxon>Pseudomonadota</taxon>
        <taxon>Alphaproteobacteria</taxon>
        <taxon>Hyphomicrobiales</taxon>
        <taxon>Stappiaceae</taxon>
        <taxon>Pannonibacter</taxon>
    </lineage>
</organism>
<gene>
    <name evidence="1" type="ORF">V6L76_16950</name>
</gene>
<dbReference type="Proteomes" id="UP001380822">
    <property type="component" value="Unassembled WGS sequence"/>
</dbReference>
<dbReference type="EMBL" id="JBAKBE010000011">
    <property type="protein sequence ID" value="MEH0097952.1"/>
    <property type="molecule type" value="Genomic_DNA"/>
</dbReference>
<evidence type="ECO:0000313" key="2">
    <source>
        <dbReference type="Proteomes" id="UP001380822"/>
    </source>
</evidence>